<organism evidence="2 3">
    <name type="scientific">Vibrio vulnificus</name>
    <dbReference type="NCBI Taxonomy" id="672"/>
    <lineage>
        <taxon>Bacteria</taxon>
        <taxon>Pseudomonadati</taxon>
        <taxon>Pseudomonadota</taxon>
        <taxon>Gammaproteobacteria</taxon>
        <taxon>Vibrionales</taxon>
        <taxon>Vibrionaceae</taxon>
        <taxon>Vibrio</taxon>
    </lineage>
</organism>
<dbReference type="EMBL" id="JAFKOQ010000002">
    <property type="protein sequence ID" value="MBN8121091.1"/>
    <property type="molecule type" value="Genomic_DNA"/>
</dbReference>
<dbReference type="RefSeq" id="WP_045593775.1">
    <property type="nucleotide sequence ID" value="NZ_JAERHI010000003.1"/>
</dbReference>
<keyword evidence="1" id="KW-1133">Transmembrane helix</keyword>
<evidence type="ECO:0000313" key="2">
    <source>
        <dbReference type="EMBL" id="MBN8121091.1"/>
    </source>
</evidence>
<protein>
    <submittedName>
        <fullName evidence="2">Uncharacterized protein</fullName>
    </submittedName>
</protein>
<dbReference type="Proteomes" id="UP000664056">
    <property type="component" value="Unassembled WGS sequence"/>
</dbReference>
<feature type="transmembrane region" description="Helical" evidence="1">
    <location>
        <begin position="18"/>
        <end position="36"/>
    </location>
</feature>
<sequence length="159" mass="18900">MLKIIINGVKEIRSKSQLFFLSLGSLLFSLFLFYLFSLPQISLLISVEKEISGYTNFDITCKSWKPQVLIIDEYSLDLDYEKCKEIQKIKGDIVIKVYESNFYSMVSELYINKLKVINKDYTYPYYLFSVFRGLLWLTIILLMFTMSVIYAIYFFKRLK</sequence>
<dbReference type="AlphaFoldDB" id="A0AAW4H980"/>
<accession>A0AAW4H980</accession>
<evidence type="ECO:0000313" key="3">
    <source>
        <dbReference type="Proteomes" id="UP000664056"/>
    </source>
</evidence>
<proteinExistence type="predicted"/>
<feature type="transmembrane region" description="Helical" evidence="1">
    <location>
        <begin position="134"/>
        <end position="155"/>
    </location>
</feature>
<comment type="caution">
    <text evidence="2">The sequence shown here is derived from an EMBL/GenBank/DDBJ whole genome shotgun (WGS) entry which is preliminary data.</text>
</comment>
<gene>
    <name evidence="2" type="ORF">J0J18_05060</name>
</gene>
<keyword evidence="1" id="KW-0812">Transmembrane</keyword>
<name>A0AAW4H980_VIBVL</name>
<evidence type="ECO:0000256" key="1">
    <source>
        <dbReference type="SAM" id="Phobius"/>
    </source>
</evidence>
<keyword evidence="1" id="KW-0472">Membrane</keyword>
<reference evidence="2" key="1">
    <citation type="submission" date="2021-03" db="EMBL/GenBank/DDBJ databases">
        <title>Study of the foodborne Vibrio vulnificus isolates from China.</title>
        <authorList>
            <person name="Zheng Z."/>
            <person name="Ye L."/>
        </authorList>
    </citation>
    <scope>NUCLEOTIDE SEQUENCE</scope>
    <source>
        <strain evidence="2">Vv1582</strain>
    </source>
</reference>